<dbReference type="STRING" id="442562.Rumeso_03437"/>
<reference evidence="1 2" key="1">
    <citation type="submission" date="2013-02" db="EMBL/GenBank/DDBJ databases">
        <authorList>
            <person name="Fiebig A."/>
            <person name="Goeker M."/>
            <person name="Klenk H.-P.P."/>
        </authorList>
    </citation>
    <scope>NUCLEOTIDE SEQUENCE [LARGE SCALE GENOMIC DNA]</scope>
    <source>
        <strain evidence="1 2">DSM 19309</strain>
    </source>
</reference>
<evidence type="ECO:0000313" key="1">
    <source>
        <dbReference type="EMBL" id="EYD75013.1"/>
    </source>
</evidence>
<dbReference type="EMBL" id="AOSK01000095">
    <property type="protein sequence ID" value="EYD75013.1"/>
    <property type="molecule type" value="Genomic_DNA"/>
</dbReference>
<sequence length="48" mass="5423">MTPSTTTTPPRWAPAPCPHRIRFLCQRYALSEPAARLLAPMVFGEVRQ</sequence>
<dbReference type="RefSeq" id="WP_156363031.1">
    <property type="nucleotide sequence ID" value="NZ_KK088606.1"/>
</dbReference>
<keyword evidence="2" id="KW-1185">Reference proteome</keyword>
<dbReference type="Proteomes" id="UP000019666">
    <property type="component" value="Unassembled WGS sequence"/>
</dbReference>
<name>A0A017HLI1_9RHOB</name>
<evidence type="ECO:0000313" key="2">
    <source>
        <dbReference type="Proteomes" id="UP000019666"/>
    </source>
</evidence>
<gene>
    <name evidence="1" type="ORF">Rumeso_03437</name>
</gene>
<dbReference type="HOGENOM" id="CLU_3157418_0_0_5"/>
<accession>A0A017HLI1</accession>
<dbReference type="AlphaFoldDB" id="A0A017HLI1"/>
<organism evidence="1 2">
    <name type="scientific">Rubellimicrobium mesophilum DSM 19309</name>
    <dbReference type="NCBI Taxonomy" id="442562"/>
    <lineage>
        <taxon>Bacteria</taxon>
        <taxon>Pseudomonadati</taxon>
        <taxon>Pseudomonadota</taxon>
        <taxon>Alphaproteobacteria</taxon>
        <taxon>Rhodobacterales</taxon>
        <taxon>Roseobacteraceae</taxon>
        <taxon>Rubellimicrobium</taxon>
    </lineage>
</organism>
<comment type="caution">
    <text evidence="1">The sequence shown here is derived from an EMBL/GenBank/DDBJ whole genome shotgun (WGS) entry which is preliminary data.</text>
</comment>
<proteinExistence type="predicted"/>
<protein>
    <submittedName>
        <fullName evidence="1">Uncharacterized protein</fullName>
    </submittedName>
</protein>